<name>A0A0E4CXP3_9BACL</name>
<dbReference type="PANTHER" id="PTHR40448:SF1">
    <property type="entry name" value="TWO-COMPONENT SENSOR HISTIDINE KINASE"/>
    <property type="match status" value="1"/>
</dbReference>
<dbReference type="EMBL" id="LN831776">
    <property type="protein sequence ID" value="CQR56611.1"/>
    <property type="molecule type" value="Genomic_DNA"/>
</dbReference>
<dbReference type="InterPro" id="IPR032834">
    <property type="entry name" value="NatK-like_C"/>
</dbReference>
<dbReference type="STRING" id="483937.AMQ84_16400"/>
<dbReference type="SUPFAM" id="SSF55874">
    <property type="entry name" value="ATPase domain of HSP90 chaperone/DNA topoisomerase II/histidine kinase"/>
    <property type="match status" value="1"/>
</dbReference>
<dbReference type="HOGENOM" id="CLU_020211_13_5_9"/>
<evidence type="ECO:0000313" key="3">
    <source>
        <dbReference type="EMBL" id="CQR56611.1"/>
    </source>
</evidence>
<reference evidence="4" key="1">
    <citation type="submission" date="2015-03" db="EMBL/GenBank/DDBJ databases">
        <authorList>
            <person name="Wibberg D."/>
        </authorList>
    </citation>
    <scope>NUCLEOTIDE SEQUENCE [LARGE SCALE GENOMIC DNA]</scope>
</reference>
<keyword evidence="3" id="KW-0808">Transferase</keyword>
<feature type="transmembrane region" description="Helical" evidence="1">
    <location>
        <begin position="82"/>
        <end position="106"/>
    </location>
</feature>
<dbReference type="PANTHER" id="PTHR40448">
    <property type="entry name" value="TWO-COMPONENT SENSOR HISTIDINE KINASE"/>
    <property type="match status" value="1"/>
</dbReference>
<dbReference type="Pfam" id="PF14501">
    <property type="entry name" value="HATPase_c_5"/>
    <property type="match status" value="1"/>
</dbReference>
<dbReference type="Proteomes" id="UP000033163">
    <property type="component" value="Chromosome I"/>
</dbReference>
<evidence type="ECO:0000256" key="1">
    <source>
        <dbReference type="SAM" id="Phobius"/>
    </source>
</evidence>
<feature type="transmembrane region" description="Helical" evidence="1">
    <location>
        <begin position="118"/>
        <end position="138"/>
    </location>
</feature>
<dbReference type="KEGG" id="pri:PRIO_4209"/>
<feature type="transmembrane region" description="Helical" evidence="1">
    <location>
        <begin position="177"/>
        <end position="196"/>
    </location>
</feature>
<protein>
    <submittedName>
        <fullName evidence="3">Two-component sensor histidine kinase</fullName>
    </submittedName>
</protein>
<keyword evidence="1" id="KW-0812">Transmembrane</keyword>
<organism evidence="3 4">
    <name type="scientific">Paenibacillus riograndensis SBR5</name>
    <dbReference type="NCBI Taxonomy" id="1073571"/>
    <lineage>
        <taxon>Bacteria</taxon>
        <taxon>Bacillati</taxon>
        <taxon>Bacillota</taxon>
        <taxon>Bacilli</taxon>
        <taxon>Bacillales</taxon>
        <taxon>Paenibacillaceae</taxon>
        <taxon>Paenibacillus</taxon>
        <taxon>Paenibacillus sonchi group</taxon>
    </lineage>
</organism>
<dbReference type="PATRIC" id="fig|1073571.4.peg.4503"/>
<dbReference type="GO" id="GO:0016301">
    <property type="term" value="F:kinase activity"/>
    <property type="evidence" value="ECO:0007669"/>
    <property type="project" value="UniProtKB-KW"/>
</dbReference>
<evidence type="ECO:0000313" key="4">
    <source>
        <dbReference type="Proteomes" id="UP000033163"/>
    </source>
</evidence>
<dbReference type="RefSeq" id="WP_020432461.1">
    <property type="nucleotide sequence ID" value="NZ_LN831776.1"/>
</dbReference>
<accession>A0A0E4CXP3</accession>
<dbReference type="Gene3D" id="3.30.565.10">
    <property type="entry name" value="Histidine kinase-like ATPase, C-terminal domain"/>
    <property type="match status" value="1"/>
</dbReference>
<evidence type="ECO:0000259" key="2">
    <source>
        <dbReference type="SMART" id="SM00387"/>
    </source>
</evidence>
<feature type="transmembrane region" description="Helical" evidence="1">
    <location>
        <begin position="150"/>
        <end position="171"/>
    </location>
</feature>
<dbReference type="SMART" id="SM00387">
    <property type="entry name" value="HATPase_c"/>
    <property type="match status" value="1"/>
</dbReference>
<dbReference type="AlphaFoldDB" id="A0A0E4CXP3"/>
<feature type="domain" description="Histidine kinase/HSP90-like ATPase" evidence="2">
    <location>
        <begin position="315"/>
        <end position="422"/>
    </location>
</feature>
<proteinExistence type="predicted"/>
<gene>
    <name evidence="3" type="ORF">PRIO_4209</name>
</gene>
<keyword evidence="1" id="KW-0472">Membrane</keyword>
<dbReference type="CDD" id="cd16935">
    <property type="entry name" value="HATPase_AgrC-ComD-like"/>
    <property type="match status" value="1"/>
</dbReference>
<sequence length="425" mass="48191">MFTGTTLLELILLNRYFSVLFHTPDRKLQIIILHYLLAGAILFTSSVSFFPMPITGLLSMASTFWIARLYSVRPGSQIIFSALYVILGFIAESLSYCLILAIRPAHGVNQLSRLEQRLLILFISALIILLFITVIRFIKRGQDYKISKSYYFIMTLIILISLLILNTLFFYSRINLWYVLSVIGILGINFLIIFLFDRMIEIFRLAEVNYRLQRQMDAQDISYKQTVHSFMGIKRIIHDTNKHLVYIRACIEEGHAQEGIEHINRILLQIEASCQKVTTGNLAIDALISNALSIAYDRRIAMEHKIHITAAEINIDRYDLCIVLGNLLDNAIEAAQQVSGTENRFIHLHIHSNNNALVIYVGNSMADPSTSETQTRKENPGLHGIGLSNVQRTADKYGGHLKTTAKNGKFETVVVLPFPKISVSV</sequence>
<keyword evidence="1" id="KW-1133">Transmembrane helix</keyword>
<dbReference type="InterPro" id="IPR036890">
    <property type="entry name" value="HATPase_C_sf"/>
</dbReference>
<dbReference type="GO" id="GO:0042802">
    <property type="term" value="F:identical protein binding"/>
    <property type="evidence" value="ECO:0007669"/>
    <property type="project" value="TreeGrafter"/>
</dbReference>
<dbReference type="InterPro" id="IPR003594">
    <property type="entry name" value="HATPase_dom"/>
</dbReference>
<keyword evidence="3" id="KW-0418">Kinase</keyword>